<evidence type="ECO:0000259" key="1">
    <source>
        <dbReference type="PROSITE" id="PS51186"/>
    </source>
</evidence>
<dbReference type="Gene3D" id="3.40.630.30">
    <property type="match status" value="1"/>
</dbReference>
<organism evidence="2 3">
    <name type="scientific">Gemmobacter fulvus</name>
    <dbReference type="NCBI Taxonomy" id="2840474"/>
    <lineage>
        <taxon>Bacteria</taxon>
        <taxon>Pseudomonadati</taxon>
        <taxon>Pseudomonadota</taxon>
        <taxon>Alphaproteobacteria</taxon>
        <taxon>Rhodobacterales</taxon>
        <taxon>Paracoccaceae</taxon>
        <taxon>Gemmobacter</taxon>
    </lineage>
</organism>
<dbReference type="InterPro" id="IPR052729">
    <property type="entry name" value="Acyl/Acetyltrans_Enzymes"/>
</dbReference>
<gene>
    <name evidence="2" type="ORF">KM031_19395</name>
</gene>
<accession>A0A975S3Z3</accession>
<dbReference type="AlphaFoldDB" id="A0A975S3Z3"/>
<dbReference type="PROSITE" id="PS51186">
    <property type="entry name" value="GNAT"/>
    <property type="match status" value="1"/>
</dbReference>
<dbReference type="InterPro" id="IPR016181">
    <property type="entry name" value="Acyl_CoA_acyltransferase"/>
</dbReference>
<keyword evidence="2" id="KW-0614">Plasmid</keyword>
<dbReference type="CDD" id="cd04301">
    <property type="entry name" value="NAT_SF"/>
    <property type="match status" value="1"/>
</dbReference>
<evidence type="ECO:0000313" key="2">
    <source>
        <dbReference type="EMBL" id="QWK92543.1"/>
    </source>
</evidence>
<reference evidence="2" key="1">
    <citation type="submission" date="2021-06" db="EMBL/GenBank/DDBJ databases">
        <authorList>
            <person name="Lee C.-S."/>
            <person name="Jin L."/>
        </authorList>
    </citation>
    <scope>NUCLEOTIDE SEQUENCE</scope>
    <source>
        <strain evidence="2">Con5</strain>
        <plasmid evidence="2">p2</plasmid>
    </source>
</reference>
<dbReference type="Pfam" id="PF13508">
    <property type="entry name" value="Acetyltransf_7"/>
    <property type="match status" value="1"/>
</dbReference>
<dbReference type="InterPro" id="IPR000182">
    <property type="entry name" value="GNAT_dom"/>
</dbReference>
<proteinExistence type="predicted"/>
<dbReference type="Pfam" id="PF18014">
    <property type="entry name" value="Acetyltransf_18"/>
    <property type="match status" value="1"/>
</dbReference>
<sequence>MTLGNRTETKSAPAVLTPFDSRHLPGALNLSQEMRWPYRLEDWAFAAEVGAGFALERAGEVIGTAMYWAYGADFASVGMIIVTGAEQGAGHGARLFGALLDRTHGRNVLLNSTEEGLALYRRNGFSAYGTVCQHQGQLAMAAVPDMPPDIRRAGVADLAAIQAFDHRAMGLPRGPMIAALAEVGSVYVIDRGGEVAGYAIARRFGRGHVIGPVAAESDADARRLTLAQLAALQGQFVRIDVQEAHGLGAFLEGFGLACVGKVTSMVKGQRPVSVGAARIYALANQSFG</sequence>
<dbReference type="InterPro" id="IPR041496">
    <property type="entry name" value="YitH/HolE_GNAT"/>
</dbReference>
<dbReference type="SUPFAM" id="SSF55729">
    <property type="entry name" value="Acyl-CoA N-acyltransferases (Nat)"/>
    <property type="match status" value="1"/>
</dbReference>
<dbReference type="EMBL" id="CP076363">
    <property type="protein sequence ID" value="QWK92543.1"/>
    <property type="molecule type" value="Genomic_DNA"/>
</dbReference>
<protein>
    <submittedName>
        <fullName evidence="2">GNAT family N-acetyltransferase</fullName>
    </submittedName>
</protein>
<dbReference type="Proteomes" id="UP000679352">
    <property type="component" value="Plasmid p2"/>
</dbReference>
<dbReference type="GO" id="GO:0016747">
    <property type="term" value="F:acyltransferase activity, transferring groups other than amino-acyl groups"/>
    <property type="evidence" value="ECO:0007669"/>
    <property type="project" value="InterPro"/>
</dbReference>
<dbReference type="InterPro" id="IPR001307">
    <property type="entry name" value="Thiosulphate_STrfase_CS"/>
</dbReference>
<evidence type="ECO:0000313" key="3">
    <source>
        <dbReference type="Proteomes" id="UP000679352"/>
    </source>
</evidence>
<dbReference type="GO" id="GO:0004792">
    <property type="term" value="F:thiosulfate-cyanide sulfurtransferase activity"/>
    <property type="evidence" value="ECO:0007669"/>
    <property type="project" value="InterPro"/>
</dbReference>
<dbReference type="PANTHER" id="PTHR47237">
    <property type="entry name" value="SLL0310 PROTEIN"/>
    <property type="match status" value="1"/>
</dbReference>
<dbReference type="PROSITE" id="PS00380">
    <property type="entry name" value="RHODANESE_1"/>
    <property type="match status" value="1"/>
</dbReference>
<dbReference type="Gene3D" id="3.40.630.90">
    <property type="match status" value="1"/>
</dbReference>
<dbReference type="PANTHER" id="PTHR47237:SF2">
    <property type="entry name" value="BLL4206 PROTEIN"/>
    <property type="match status" value="1"/>
</dbReference>
<feature type="domain" description="N-acetyltransferase" evidence="1">
    <location>
        <begin position="14"/>
        <end position="147"/>
    </location>
</feature>
<keyword evidence="3" id="KW-1185">Reference proteome</keyword>
<name>A0A975S3Z3_9RHOB</name>
<dbReference type="RefSeq" id="WP_215505526.1">
    <property type="nucleotide sequence ID" value="NZ_CP076363.1"/>
</dbReference>
<dbReference type="KEGG" id="gfu:KM031_19395"/>
<geneLocation type="plasmid" evidence="2 3">
    <name>p2</name>
</geneLocation>